<sequence>LLSGADGVYSKYILCLLFDPMESNIEDAIKISLKKHLFSGEMELLCDMINSNDFQNLLKTHSSYLLKFICCLICEEKQNTKSGFIECCKFIISEITSNCCPEEMLLDLIEEVECNNVDVFLILLLPMQKILLKLQEKQISSLEWVLNAIHQFLSSLPLPTDYKLDEDTYLLLEGDDLLGQLGLIYDELLNFYNPFVSIEIRNLGKINHTIQTLLQSFILLLGTPVANLDLSNSVFRKFVEKIIEWIVTLSSDALLNIFCLNKQIGKDKDKIMDGEQEEYFVDCDLSFPEFLLKKKFPDDAIGVIYYMVFFENVEIYKVPCILSSLFLLENCLYFSIVLIKESHSSSQYKGLHLAECLLHRIEDGTISHETLNNLNYKYFFDVLSNCAVYNEIENIRKKCIKLLSLYFRKYDNKSKYLILTNIDKTISHSGLLSYFVTYLLKDMVLCEMLNTHCISYVQYFSGKRLFDLLIKFCNLPNGVESDLVDISERLIAVLNLIRFLVLRDLQNVSGIWDFIDKLESIFFSPLRKGLVLSRSHFKLKLKELNEKGNNNNPPEDVQLSVSVGSETLGTMTKEEQIAVIFSALNAFDLITSILSRVNECINQYKTKVID</sequence>
<dbReference type="PANTHER" id="PTHR15430">
    <property type="entry name" value="GLOMULIN"/>
    <property type="match status" value="1"/>
</dbReference>
<dbReference type="InterPro" id="IPR013877">
    <property type="entry name" value="YAP-bd/ALF4/Glomulin"/>
</dbReference>
<dbReference type="PANTHER" id="PTHR15430:SF1">
    <property type="entry name" value="GLOMULIN"/>
    <property type="match status" value="1"/>
</dbReference>
<dbReference type="InterPro" id="IPR019516">
    <property type="entry name" value="Glomulin/ALF4"/>
</dbReference>
<dbReference type="Pfam" id="PF08568">
    <property type="entry name" value="Kinetochor_Ybp2"/>
    <property type="match status" value="1"/>
</dbReference>
<dbReference type="GO" id="GO:0055105">
    <property type="term" value="F:ubiquitin-protein transferase inhibitor activity"/>
    <property type="evidence" value="ECO:0007669"/>
    <property type="project" value="TreeGrafter"/>
</dbReference>
<organism evidence="1">
    <name type="scientific">Clastoptera arizonana</name>
    <name type="common">Arizona spittle bug</name>
    <dbReference type="NCBI Taxonomy" id="38151"/>
    <lineage>
        <taxon>Eukaryota</taxon>
        <taxon>Metazoa</taxon>
        <taxon>Ecdysozoa</taxon>
        <taxon>Arthropoda</taxon>
        <taxon>Hexapoda</taxon>
        <taxon>Insecta</taxon>
        <taxon>Pterygota</taxon>
        <taxon>Neoptera</taxon>
        <taxon>Paraneoptera</taxon>
        <taxon>Hemiptera</taxon>
        <taxon>Auchenorrhyncha</taxon>
        <taxon>Cercopoidea</taxon>
        <taxon>Clastopteridae</taxon>
        <taxon>Clastoptera</taxon>
    </lineage>
</organism>
<dbReference type="GO" id="GO:0005737">
    <property type="term" value="C:cytoplasm"/>
    <property type="evidence" value="ECO:0007669"/>
    <property type="project" value="TreeGrafter"/>
</dbReference>
<reference evidence="1" key="1">
    <citation type="submission" date="2015-12" db="EMBL/GenBank/DDBJ databases">
        <title>De novo transcriptome assembly of four potential Pierce s Disease insect vectors from Arizona vineyards.</title>
        <authorList>
            <person name="Tassone E.E."/>
        </authorList>
    </citation>
    <scope>NUCLEOTIDE SEQUENCE</scope>
</reference>
<protein>
    <recommendedName>
        <fullName evidence="2">Glomulin</fullName>
    </recommendedName>
</protein>
<evidence type="ECO:0008006" key="2">
    <source>
        <dbReference type="Google" id="ProtNLM"/>
    </source>
</evidence>
<feature type="non-terminal residue" evidence="1">
    <location>
        <position position="1"/>
    </location>
</feature>
<dbReference type="AlphaFoldDB" id="A0A1B6CUX6"/>
<evidence type="ECO:0000313" key="1">
    <source>
        <dbReference type="EMBL" id="JAS17339.1"/>
    </source>
</evidence>
<accession>A0A1B6CUX6</accession>
<dbReference type="EMBL" id="GEDC01019959">
    <property type="protein sequence ID" value="JAS17339.1"/>
    <property type="molecule type" value="Transcribed_RNA"/>
</dbReference>
<name>A0A1B6CUX6_9HEMI</name>
<gene>
    <name evidence="1" type="ORF">g.7170</name>
</gene>
<proteinExistence type="predicted"/>